<keyword evidence="3" id="KW-1185">Reference proteome</keyword>
<dbReference type="SUPFAM" id="SSF50974">
    <property type="entry name" value="Nitrous oxide reductase, N-terminal domain"/>
    <property type="match status" value="1"/>
</dbReference>
<feature type="signal peptide" evidence="1">
    <location>
        <begin position="1"/>
        <end position="25"/>
    </location>
</feature>
<sequence>MRLERCKRTMPIALIFVAMASNAMATDLIVSANDGKFVRVNGIGTYPRPAPSDSLAIIDADQHPPVIRTIVEGIDHTLQGPPQAVAITAADQDTVTLINVSQRPFRAIQHLNVPATPEAVALSPDGQWIAVQAMSGSNLTFDNPARQKRGKLILFAIRNNEAVKSDEIEGGEAAQGLVFSKDSQTIFVQFNVERKIVAYNIASGKLVESNASLALKAGPASLRTMPR</sequence>
<proteinExistence type="predicted"/>
<evidence type="ECO:0000313" key="2">
    <source>
        <dbReference type="EMBL" id="ACB94271.1"/>
    </source>
</evidence>
<dbReference type="EMBL" id="CP001016">
    <property type="protein sequence ID" value="ACB94271.1"/>
    <property type="molecule type" value="Genomic_DNA"/>
</dbReference>
<dbReference type="InterPro" id="IPR015943">
    <property type="entry name" value="WD40/YVTN_repeat-like_dom_sf"/>
</dbReference>
<dbReference type="Proteomes" id="UP000001695">
    <property type="component" value="Chromosome"/>
</dbReference>
<gene>
    <name evidence="2" type="ordered locus">Bind_0621</name>
</gene>
<keyword evidence="1" id="KW-0732">Signal</keyword>
<reference evidence="2 3" key="2">
    <citation type="journal article" date="2010" name="J. Bacteriol.">
        <title>Complete genome sequence of Beijerinckia indica subsp. indica.</title>
        <authorList>
            <person name="Tamas I."/>
            <person name="Dedysh S.N."/>
            <person name="Liesack W."/>
            <person name="Stott M.B."/>
            <person name="Alam M."/>
            <person name="Murrell J.C."/>
            <person name="Dunfield P.F."/>
        </authorList>
    </citation>
    <scope>NUCLEOTIDE SEQUENCE [LARGE SCALE GENOMIC DNA]</scope>
    <source>
        <strain evidence="3">ATCC 9039 / DSM 1715 / NCIMB 8712</strain>
    </source>
</reference>
<evidence type="ECO:0000313" key="3">
    <source>
        <dbReference type="Proteomes" id="UP000001695"/>
    </source>
</evidence>
<dbReference type="KEGG" id="bid:Bind_0621"/>
<feature type="chain" id="PRO_5002778733" evidence="1">
    <location>
        <begin position="26"/>
        <end position="227"/>
    </location>
</feature>
<dbReference type="OrthoDB" id="916694at2"/>
<dbReference type="STRING" id="395963.Bind_0621"/>
<name>B2IFR0_BEII9</name>
<dbReference type="AlphaFoldDB" id="B2IFR0"/>
<accession>B2IFR0</accession>
<dbReference type="HOGENOM" id="CLU_1217895_0_0_5"/>
<dbReference type="eggNOG" id="COG3391">
    <property type="taxonomic scope" value="Bacteria"/>
</dbReference>
<dbReference type="Gene3D" id="2.130.10.10">
    <property type="entry name" value="YVTN repeat-like/Quinoprotein amine dehydrogenase"/>
    <property type="match status" value="1"/>
</dbReference>
<reference evidence="3" key="1">
    <citation type="submission" date="2008-03" db="EMBL/GenBank/DDBJ databases">
        <title>Complete sequence of chromosome of Beijerinckia indica subsp. indica ATCC 9039.</title>
        <authorList>
            <consortium name="US DOE Joint Genome Institute"/>
            <person name="Copeland A."/>
            <person name="Lucas S."/>
            <person name="Lapidus A."/>
            <person name="Glavina del Rio T."/>
            <person name="Dalin E."/>
            <person name="Tice H."/>
            <person name="Bruce D."/>
            <person name="Goodwin L."/>
            <person name="Pitluck S."/>
            <person name="LaButti K."/>
            <person name="Schmutz J."/>
            <person name="Larimer F."/>
            <person name="Land M."/>
            <person name="Hauser L."/>
            <person name="Kyrpides N."/>
            <person name="Mikhailova N."/>
            <person name="Dunfield P.F."/>
            <person name="Dedysh S.N."/>
            <person name="Liesack W."/>
            <person name="Saw J.H."/>
            <person name="Alam M."/>
            <person name="Chen Y."/>
            <person name="Murrell J.C."/>
            <person name="Richardson P."/>
        </authorList>
    </citation>
    <scope>NUCLEOTIDE SEQUENCE [LARGE SCALE GENOMIC DNA]</scope>
    <source>
        <strain evidence="3">ATCC 9039 / DSM 1715 / NCIMB 8712</strain>
    </source>
</reference>
<protein>
    <submittedName>
        <fullName evidence="2">Uncharacterized protein</fullName>
    </submittedName>
</protein>
<organism evidence="2 3">
    <name type="scientific">Beijerinckia indica subsp. indica (strain ATCC 9039 / DSM 1715 / NCIMB 8712)</name>
    <dbReference type="NCBI Taxonomy" id="395963"/>
    <lineage>
        <taxon>Bacteria</taxon>
        <taxon>Pseudomonadati</taxon>
        <taxon>Pseudomonadota</taxon>
        <taxon>Alphaproteobacteria</taxon>
        <taxon>Hyphomicrobiales</taxon>
        <taxon>Beijerinckiaceae</taxon>
        <taxon>Beijerinckia</taxon>
    </lineage>
</organism>
<evidence type="ECO:0000256" key="1">
    <source>
        <dbReference type="SAM" id="SignalP"/>
    </source>
</evidence>
<dbReference type="InterPro" id="IPR011045">
    <property type="entry name" value="N2O_reductase_N"/>
</dbReference>